<sequence>MPIAELAAWRRELLSVCDADFDAERYMELADLVDGDEGPEVVHTLIASLRAEDDHGGAHQAAYGALERFPPSDLVSGALLAAADLLALPRDNSGQVLQLITLLAAPRDLDDFRRGSRLLDPDVRQRLGALVRDHEQDEWLAGERSFGTLRLEPST</sequence>
<accession>A0ABW5HLI6</accession>
<dbReference type="RefSeq" id="WP_378312995.1">
    <property type="nucleotide sequence ID" value="NZ_JBHUKS010000035.1"/>
</dbReference>
<evidence type="ECO:0000313" key="1">
    <source>
        <dbReference type="EMBL" id="MFD2474060.1"/>
    </source>
</evidence>
<name>A0ABW5HLI6_9PSEU</name>
<comment type="caution">
    <text evidence="1">The sequence shown here is derived from an EMBL/GenBank/DDBJ whole genome shotgun (WGS) entry which is preliminary data.</text>
</comment>
<gene>
    <name evidence="1" type="ORF">ACFSVL_42115</name>
</gene>
<proteinExistence type="predicted"/>
<protein>
    <recommendedName>
        <fullName evidence="3">HEAT repeat domain-containing protein</fullName>
    </recommendedName>
</protein>
<dbReference type="EMBL" id="JBHUKS010000035">
    <property type="protein sequence ID" value="MFD2474060.1"/>
    <property type="molecule type" value="Genomic_DNA"/>
</dbReference>
<dbReference type="Proteomes" id="UP001597483">
    <property type="component" value="Unassembled WGS sequence"/>
</dbReference>
<evidence type="ECO:0000313" key="2">
    <source>
        <dbReference type="Proteomes" id="UP001597483"/>
    </source>
</evidence>
<evidence type="ECO:0008006" key="3">
    <source>
        <dbReference type="Google" id="ProtNLM"/>
    </source>
</evidence>
<organism evidence="1 2">
    <name type="scientific">Amycolatopsis silviterrae</name>
    <dbReference type="NCBI Taxonomy" id="1656914"/>
    <lineage>
        <taxon>Bacteria</taxon>
        <taxon>Bacillati</taxon>
        <taxon>Actinomycetota</taxon>
        <taxon>Actinomycetes</taxon>
        <taxon>Pseudonocardiales</taxon>
        <taxon>Pseudonocardiaceae</taxon>
        <taxon>Amycolatopsis</taxon>
    </lineage>
</organism>
<keyword evidence="2" id="KW-1185">Reference proteome</keyword>
<reference evidence="2" key="1">
    <citation type="journal article" date="2019" name="Int. J. Syst. Evol. Microbiol.">
        <title>The Global Catalogue of Microorganisms (GCM) 10K type strain sequencing project: providing services to taxonomists for standard genome sequencing and annotation.</title>
        <authorList>
            <consortium name="The Broad Institute Genomics Platform"/>
            <consortium name="The Broad Institute Genome Sequencing Center for Infectious Disease"/>
            <person name="Wu L."/>
            <person name="Ma J."/>
        </authorList>
    </citation>
    <scope>NUCLEOTIDE SEQUENCE [LARGE SCALE GENOMIC DNA]</scope>
    <source>
        <strain evidence="2">CGMCC 4.7641</strain>
    </source>
</reference>